<dbReference type="EMBL" id="VSSQ01022527">
    <property type="protein sequence ID" value="MPM68897.1"/>
    <property type="molecule type" value="Genomic_DNA"/>
</dbReference>
<feature type="compositionally biased region" description="Basic and acidic residues" evidence="1">
    <location>
        <begin position="114"/>
        <end position="132"/>
    </location>
</feature>
<feature type="region of interest" description="Disordered" evidence="1">
    <location>
        <begin position="1"/>
        <end position="184"/>
    </location>
</feature>
<sequence length="184" mass="20807">MGAGEEQPRRKAYPRHRHHPHSCRRGKDHHHRGAFPGPGEAGSEGEFRHTGTVPRPQLRRQGRGCRGRVQPGDSHGGHQPPFHRRPPCHHHGPQPHRRHDRQLPPAGQRAQPRPPEDRVAEGDGSERTGPEKRHPRPRGKGQRRSPGERLRHHRGVGDNGHSLPLHGPHGPEGKNTEDRHRLHL</sequence>
<feature type="compositionally biased region" description="Basic residues" evidence="1">
    <location>
        <begin position="10"/>
        <end position="33"/>
    </location>
</feature>
<accession>A0A645BUM4</accession>
<feature type="compositionally biased region" description="Basic residues" evidence="1">
    <location>
        <begin position="133"/>
        <end position="143"/>
    </location>
</feature>
<organism evidence="2">
    <name type="scientific">bioreactor metagenome</name>
    <dbReference type="NCBI Taxonomy" id="1076179"/>
    <lineage>
        <taxon>unclassified sequences</taxon>
        <taxon>metagenomes</taxon>
        <taxon>ecological metagenomes</taxon>
    </lineage>
</organism>
<proteinExistence type="predicted"/>
<name>A0A645BUM4_9ZZZZ</name>
<gene>
    <name evidence="2" type="ORF">SDC9_115832</name>
</gene>
<comment type="caution">
    <text evidence="2">The sequence shown here is derived from an EMBL/GenBank/DDBJ whole genome shotgun (WGS) entry which is preliminary data.</text>
</comment>
<dbReference type="AlphaFoldDB" id="A0A645BUM4"/>
<reference evidence="2" key="1">
    <citation type="submission" date="2019-08" db="EMBL/GenBank/DDBJ databases">
        <authorList>
            <person name="Kucharzyk K."/>
            <person name="Murdoch R.W."/>
            <person name="Higgins S."/>
            <person name="Loffler F."/>
        </authorList>
    </citation>
    <scope>NUCLEOTIDE SEQUENCE</scope>
</reference>
<evidence type="ECO:0000313" key="2">
    <source>
        <dbReference type="EMBL" id="MPM68897.1"/>
    </source>
</evidence>
<evidence type="ECO:0000256" key="1">
    <source>
        <dbReference type="SAM" id="MobiDB-lite"/>
    </source>
</evidence>
<feature type="compositionally biased region" description="Basic and acidic residues" evidence="1">
    <location>
        <begin position="169"/>
        <end position="184"/>
    </location>
</feature>
<feature type="compositionally biased region" description="Basic residues" evidence="1">
    <location>
        <begin position="57"/>
        <end position="66"/>
    </location>
</feature>
<protein>
    <submittedName>
        <fullName evidence="2">Uncharacterized protein</fullName>
    </submittedName>
</protein>
<feature type="compositionally biased region" description="Basic residues" evidence="1">
    <location>
        <begin position="81"/>
        <end position="100"/>
    </location>
</feature>